<dbReference type="SUPFAM" id="SSF54495">
    <property type="entry name" value="UBC-like"/>
    <property type="match status" value="1"/>
</dbReference>
<organism evidence="11 12">
    <name type="scientific">Cutaneotrichosporon oleaginosum</name>
    <dbReference type="NCBI Taxonomy" id="879819"/>
    <lineage>
        <taxon>Eukaryota</taxon>
        <taxon>Fungi</taxon>
        <taxon>Dikarya</taxon>
        <taxon>Basidiomycota</taxon>
        <taxon>Agaricomycotina</taxon>
        <taxon>Tremellomycetes</taxon>
        <taxon>Trichosporonales</taxon>
        <taxon>Trichosporonaceae</taxon>
        <taxon>Cutaneotrichosporon</taxon>
    </lineage>
</organism>
<evidence type="ECO:0000256" key="4">
    <source>
        <dbReference type="ARBA" id="ARBA00022786"/>
    </source>
</evidence>
<dbReference type="InterPro" id="IPR009060">
    <property type="entry name" value="UBA-like_sf"/>
</dbReference>
<dbReference type="OrthoDB" id="9993688at2759"/>
<evidence type="ECO:0000256" key="5">
    <source>
        <dbReference type="ARBA" id="ARBA00022840"/>
    </source>
</evidence>
<dbReference type="GO" id="GO:0005524">
    <property type="term" value="F:ATP binding"/>
    <property type="evidence" value="ECO:0007669"/>
    <property type="project" value="UniProtKB-UniRule"/>
</dbReference>
<dbReference type="STRING" id="879819.A0A0J0XLX1"/>
<dbReference type="Pfam" id="PF09288">
    <property type="entry name" value="UBA_3"/>
    <property type="match status" value="1"/>
</dbReference>
<dbReference type="CDD" id="cd14311">
    <property type="entry name" value="UBA_II_E2_UBC1"/>
    <property type="match status" value="1"/>
</dbReference>
<sequence>MADARLRRVQKEIKACQVDKHSQISIEMVDDNPFHLIGAFPGPADTPYEGGYYEIDIVIPDGYPFEAVKMKFITKVYHPNVSSASGAICLDILKDKWSPVLTLKSTLISLQSLLCSPEPNDPQDAEVAKHFLSSRESFNATARYWAQTYAQAPNRPSGTASDAELAGLSEASVRKFTDMGFDRTTVIATLKRLNYRGNNITNINENTVSLILLPAVGRVDRGGVNTRST</sequence>
<dbReference type="Pfam" id="PF00179">
    <property type="entry name" value="UQ_con"/>
    <property type="match status" value="1"/>
</dbReference>
<name>A0A0J0XLX1_9TREE</name>
<dbReference type="InterPro" id="IPR016135">
    <property type="entry name" value="UBQ-conjugating_enzyme/RWD"/>
</dbReference>
<dbReference type="RefSeq" id="XP_018278586.1">
    <property type="nucleotide sequence ID" value="XM_018420376.1"/>
</dbReference>
<dbReference type="Gene3D" id="3.10.110.10">
    <property type="entry name" value="Ubiquitin Conjugating Enzyme"/>
    <property type="match status" value="1"/>
</dbReference>
<dbReference type="GeneID" id="28980979"/>
<accession>A0A0J0XLX1</accession>
<dbReference type="PANTHER" id="PTHR24067">
    <property type="entry name" value="UBIQUITIN-CONJUGATING ENZYME E2"/>
    <property type="match status" value="1"/>
</dbReference>
<dbReference type="InterPro" id="IPR050113">
    <property type="entry name" value="Ub_conjugating_enzyme"/>
</dbReference>
<gene>
    <name evidence="11" type="ORF">CC85DRAFT_246516</name>
</gene>
<keyword evidence="12" id="KW-1185">Reference proteome</keyword>
<evidence type="ECO:0000256" key="3">
    <source>
        <dbReference type="ARBA" id="ARBA00022741"/>
    </source>
</evidence>
<dbReference type="InterPro" id="IPR023313">
    <property type="entry name" value="UBQ-conjugating_AS"/>
</dbReference>
<evidence type="ECO:0000313" key="11">
    <source>
        <dbReference type="EMBL" id="KLT42095.1"/>
    </source>
</evidence>
<evidence type="ECO:0000256" key="2">
    <source>
        <dbReference type="ARBA" id="ARBA00022679"/>
    </source>
</evidence>
<dbReference type="GO" id="GO:0061631">
    <property type="term" value="F:ubiquitin conjugating enzyme activity"/>
    <property type="evidence" value="ECO:0007669"/>
    <property type="project" value="UniProtKB-EC"/>
</dbReference>
<evidence type="ECO:0000256" key="1">
    <source>
        <dbReference type="ARBA" id="ARBA00012486"/>
    </source>
</evidence>
<evidence type="ECO:0000256" key="8">
    <source>
        <dbReference type="PROSITE-ProRule" id="PRU10133"/>
    </source>
</evidence>
<dbReference type="FunFam" id="3.10.110.10:FF:000037">
    <property type="entry name" value="ubiquitin-conjugating enzyme E2 27"/>
    <property type="match status" value="1"/>
</dbReference>
<dbReference type="PROSITE" id="PS50127">
    <property type="entry name" value="UBC_2"/>
    <property type="match status" value="1"/>
</dbReference>
<reference evidence="11 12" key="1">
    <citation type="submission" date="2015-03" db="EMBL/GenBank/DDBJ databases">
        <title>Genomics and transcriptomics of the oil-accumulating basidiomycete yeast T. oleaginosus allow insights into substrate utilization and the diverse evolutionary trajectories of mating systems in fungi.</title>
        <authorList>
            <consortium name="DOE Joint Genome Institute"/>
            <person name="Kourist R."/>
            <person name="Kracht O."/>
            <person name="Bracharz F."/>
            <person name="Lipzen A."/>
            <person name="Nolan M."/>
            <person name="Ohm R."/>
            <person name="Grigoriev I."/>
            <person name="Sun S."/>
            <person name="Heitman J."/>
            <person name="Bruck T."/>
            <person name="Nowrousian M."/>
        </authorList>
    </citation>
    <scope>NUCLEOTIDE SEQUENCE [LARGE SCALE GENOMIC DNA]</scope>
    <source>
        <strain evidence="11 12">IBC0246</strain>
    </source>
</reference>
<feature type="active site" description="Glycyl thioester intermediate" evidence="8">
    <location>
        <position position="89"/>
    </location>
</feature>
<evidence type="ECO:0000259" key="10">
    <source>
        <dbReference type="PROSITE" id="PS50127"/>
    </source>
</evidence>
<dbReference type="Gene3D" id="1.10.8.10">
    <property type="entry name" value="DNA helicase RuvA subunit, C-terminal domain"/>
    <property type="match status" value="1"/>
</dbReference>
<dbReference type="SMART" id="SM00212">
    <property type="entry name" value="UBCc"/>
    <property type="match status" value="1"/>
</dbReference>
<dbReference type="InterPro" id="IPR015368">
    <property type="entry name" value="UBA_C_fun"/>
</dbReference>
<keyword evidence="5 9" id="KW-0067">ATP-binding</keyword>
<dbReference type="SUPFAM" id="SSF46934">
    <property type="entry name" value="UBA-like"/>
    <property type="match status" value="1"/>
</dbReference>
<feature type="domain" description="UBC core" evidence="10">
    <location>
        <begin position="4"/>
        <end position="151"/>
    </location>
</feature>
<evidence type="ECO:0000256" key="6">
    <source>
        <dbReference type="ARBA" id="ARBA00072431"/>
    </source>
</evidence>
<dbReference type="EMBL" id="KQ087209">
    <property type="protein sequence ID" value="KLT42095.1"/>
    <property type="molecule type" value="Genomic_DNA"/>
</dbReference>
<protein>
    <recommendedName>
        <fullName evidence="6">Ubiquitin-conjugating enzyme E2 1</fullName>
        <ecNumber evidence="1">2.3.2.23</ecNumber>
    </recommendedName>
    <alternativeName>
        <fullName evidence="7">E2 ubiquitin-conjugating enzyme 1</fullName>
    </alternativeName>
</protein>
<keyword evidence="4 9" id="KW-0833">Ubl conjugation pathway</keyword>
<dbReference type="InterPro" id="IPR000608">
    <property type="entry name" value="UBC"/>
</dbReference>
<dbReference type="PROSITE" id="PS00183">
    <property type="entry name" value="UBC_1"/>
    <property type="match status" value="1"/>
</dbReference>
<dbReference type="Proteomes" id="UP000053611">
    <property type="component" value="Unassembled WGS sequence"/>
</dbReference>
<evidence type="ECO:0000313" key="12">
    <source>
        <dbReference type="Proteomes" id="UP000053611"/>
    </source>
</evidence>
<keyword evidence="2" id="KW-0808">Transferase</keyword>
<keyword evidence="3 9" id="KW-0547">Nucleotide-binding</keyword>
<evidence type="ECO:0000256" key="9">
    <source>
        <dbReference type="RuleBase" id="RU362109"/>
    </source>
</evidence>
<proteinExistence type="inferred from homology"/>
<evidence type="ECO:0000256" key="7">
    <source>
        <dbReference type="ARBA" id="ARBA00077197"/>
    </source>
</evidence>
<dbReference type="CDD" id="cd23800">
    <property type="entry name" value="UBCc_UBE2K"/>
    <property type="match status" value="1"/>
</dbReference>
<comment type="similarity">
    <text evidence="9">Belongs to the ubiquitin-conjugating enzyme family.</text>
</comment>
<dbReference type="EC" id="2.3.2.23" evidence="1"/>
<dbReference type="AlphaFoldDB" id="A0A0J0XLX1"/>